<dbReference type="PRINTS" id="PR00741">
    <property type="entry name" value="GLHYDRLASE29"/>
</dbReference>
<dbReference type="Pfam" id="PF01120">
    <property type="entry name" value="Alpha_L_fucos"/>
    <property type="match status" value="1"/>
</dbReference>
<dbReference type="KEGG" id="abas:ACPOL_5387"/>
<evidence type="ECO:0000313" key="9">
    <source>
        <dbReference type="EMBL" id="AXC14635.1"/>
    </source>
</evidence>
<evidence type="ECO:0000256" key="4">
    <source>
        <dbReference type="ARBA" id="ARBA00022729"/>
    </source>
</evidence>
<dbReference type="InterPro" id="IPR016286">
    <property type="entry name" value="FUC_metazoa-typ"/>
</dbReference>
<dbReference type="GO" id="GO:0016139">
    <property type="term" value="P:glycoside catabolic process"/>
    <property type="evidence" value="ECO:0007669"/>
    <property type="project" value="TreeGrafter"/>
</dbReference>
<dbReference type="EMBL" id="CP030840">
    <property type="protein sequence ID" value="AXC14635.1"/>
    <property type="molecule type" value="Genomic_DNA"/>
</dbReference>
<dbReference type="PANTHER" id="PTHR10030:SF37">
    <property type="entry name" value="ALPHA-L-FUCOSIDASE-RELATED"/>
    <property type="match status" value="1"/>
</dbReference>
<dbReference type="SUPFAM" id="SSF49785">
    <property type="entry name" value="Galactose-binding domain-like"/>
    <property type="match status" value="1"/>
</dbReference>
<dbReference type="GO" id="GO:0005764">
    <property type="term" value="C:lysosome"/>
    <property type="evidence" value="ECO:0007669"/>
    <property type="project" value="TreeGrafter"/>
</dbReference>
<dbReference type="AlphaFoldDB" id="A0A2Z5G7J0"/>
<dbReference type="Proteomes" id="UP000253606">
    <property type="component" value="Chromosome"/>
</dbReference>
<dbReference type="InterPro" id="IPR000933">
    <property type="entry name" value="Glyco_hydro_29"/>
</dbReference>
<dbReference type="GO" id="GO:0006004">
    <property type="term" value="P:fucose metabolic process"/>
    <property type="evidence" value="ECO:0007669"/>
    <property type="project" value="InterPro"/>
</dbReference>
<reference evidence="9 10" key="1">
    <citation type="journal article" date="2018" name="Front. Microbiol.">
        <title>Hydrolytic Capabilities as a Key to Environmental Success: Chitinolytic and Cellulolytic Acidobacteria From Acidic Sub-arctic Soils and Boreal Peatlands.</title>
        <authorList>
            <person name="Belova S.E."/>
            <person name="Ravin N.V."/>
            <person name="Pankratov T.A."/>
            <person name="Rakitin A.L."/>
            <person name="Ivanova A.A."/>
            <person name="Beletsky A.V."/>
            <person name="Mardanov A.V."/>
            <person name="Sinninghe Damste J.S."/>
            <person name="Dedysh S.N."/>
        </authorList>
    </citation>
    <scope>NUCLEOTIDE SEQUENCE [LARGE SCALE GENOMIC DNA]</scope>
    <source>
        <strain evidence="9 10">SBC82</strain>
    </source>
</reference>
<evidence type="ECO:0000256" key="7">
    <source>
        <dbReference type="SAM" id="SignalP"/>
    </source>
</evidence>
<dbReference type="Gene3D" id="3.20.20.80">
    <property type="entry name" value="Glycosidases"/>
    <property type="match status" value="1"/>
</dbReference>
<comment type="similarity">
    <text evidence="2">Belongs to the glycosyl hydrolase 29 family.</text>
</comment>
<comment type="function">
    <text evidence="1">Alpha-L-fucosidase is responsible for hydrolyzing the alpha-1,6-linked fucose joined to the reducing-end N-acetylglucosamine of the carbohydrate moieties of glycoproteins.</text>
</comment>
<evidence type="ECO:0000256" key="5">
    <source>
        <dbReference type="ARBA" id="ARBA00022801"/>
    </source>
</evidence>
<keyword evidence="4 7" id="KW-0732">Signal</keyword>
<dbReference type="PANTHER" id="PTHR10030">
    <property type="entry name" value="ALPHA-L-FUCOSIDASE"/>
    <property type="match status" value="1"/>
</dbReference>
<keyword evidence="10" id="KW-1185">Reference proteome</keyword>
<feature type="signal peptide" evidence="7">
    <location>
        <begin position="1"/>
        <end position="24"/>
    </location>
</feature>
<evidence type="ECO:0000256" key="1">
    <source>
        <dbReference type="ARBA" id="ARBA00004071"/>
    </source>
</evidence>
<dbReference type="InterPro" id="IPR057739">
    <property type="entry name" value="Glyco_hydro_29_N"/>
</dbReference>
<keyword evidence="6" id="KW-0326">Glycosidase</keyword>
<evidence type="ECO:0000313" key="10">
    <source>
        <dbReference type="Proteomes" id="UP000253606"/>
    </source>
</evidence>
<evidence type="ECO:0000256" key="6">
    <source>
        <dbReference type="ARBA" id="ARBA00023295"/>
    </source>
</evidence>
<dbReference type="GO" id="GO:0004560">
    <property type="term" value="F:alpha-L-fucosidase activity"/>
    <property type="evidence" value="ECO:0007669"/>
    <property type="project" value="InterPro"/>
</dbReference>
<dbReference type="InterPro" id="IPR017853">
    <property type="entry name" value="GH"/>
</dbReference>
<protein>
    <recommendedName>
        <fullName evidence="3">alpha-L-fucosidase</fullName>
        <ecNumber evidence="3">3.2.1.51</ecNumber>
    </recommendedName>
</protein>
<dbReference type="SUPFAM" id="SSF51445">
    <property type="entry name" value="(Trans)glycosidases"/>
    <property type="match status" value="1"/>
</dbReference>
<feature type="chain" id="PRO_5016443622" description="alpha-L-fucosidase" evidence="7">
    <location>
        <begin position="25"/>
        <end position="454"/>
    </location>
</feature>
<gene>
    <name evidence="9" type="ORF">ACPOL_5387</name>
</gene>
<dbReference type="InterPro" id="IPR000421">
    <property type="entry name" value="FA58C"/>
</dbReference>
<organism evidence="9 10">
    <name type="scientific">Acidisarcina polymorpha</name>
    <dbReference type="NCBI Taxonomy" id="2211140"/>
    <lineage>
        <taxon>Bacteria</taxon>
        <taxon>Pseudomonadati</taxon>
        <taxon>Acidobacteriota</taxon>
        <taxon>Terriglobia</taxon>
        <taxon>Terriglobales</taxon>
        <taxon>Acidobacteriaceae</taxon>
        <taxon>Acidisarcina</taxon>
    </lineage>
</organism>
<dbReference type="Gene3D" id="2.60.120.260">
    <property type="entry name" value="Galactose-binding domain-like"/>
    <property type="match status" value="1"/>
</dbReference>
<dbReference type="RefSeq" id="WP_114209370.1">
    <property type="nucleotide sequence ID" value="NZ_CP030840.1"/>
</dbReference>
<dbReference type="PROSITE" id="PS50022">
    <property type="entry name" value="FA58C_3"/>
    <property type="match status" value="1"/>
</dbReference>
<name>A0A2Z5G7J0_9BACT</name>
<dbReference type="OrthoDB" id="107551at2"/>
<keyword evidence="5" id="KW-0378">Hydrolase</keyword>
<sequence length="454" mass="50548">MKCISIALAATLVFAGMSARLVLAQNFTDLKPTPQQVAWQDLEFGVILHFSTNTFLDREWGDGTASPSVFNPTQFDPDQWMDAIQASGAKYVVLVAKHHDGFCLWPTAQTDYSIKSSPWKGGKGDVVGDVARAARRHGLKFGVYLSPWDRHDPRYQDAAAYDKYYLSELEELAQNYGDLVEFWLDGAGSGGHVYNFAKIIETLRTYQPNTIVFADTGLFEYGDARWAGTESGHVAYENWNGIDRHGYLRWRPIEADTPLRDLHWFWYPHDEASLKSVKALTETYEETVGRGAQLMLGVAPDDRGLLPDVDVARLRELGSAIAGLKANNLALQHQPTSAEAGAALDGDPDTFWSAPAGSHHALLELNLAKPARVDRVTTMEWLNDGQNVEKYAIEAWTGKEWKTLAFGQAIGHEKIDRFAPVWTSRLRLNILSSAREAHIREFQVYSDSGAGGSR</sequence>
<proteinExistence type="inferred from homology"/>
<dbReference type="Pfam" id="PF00754">
    <property type="entry name" value="F5_F8_type_C"/>
    <property type="match status" value="1"/>
</dbReference>
<evidence type="ECO:0000259" key="8">
    <source>
        <dbReference type="PROSITE" id="PS50022"/>
    </source>
</evidence>
<dbReference type="InterPro" id="IPR008979">
    <property type="entry name" value="Galactose-bd-like_sf"/>
</dbReference>
<evidence type="ECO:0000256" key="2">
    <source>
        <dbReference type="ARBA" id="ARBA00007951"/>
    </source>
</evidence>
<dbReference type="SMR" id="A0A2Z5G7J0"/>
<evidence type="ECO:0000256" key="3">
    <source>
        <dbReference type="ARBA" id="ARBA00012662"/>
    </source>
</evidence>
<dbReference type="SMART" id="SM00812">
    <property type="entry name" value="Alpha_L_fucos"/>
    <property type="match status" value="1"/>
</dbReference>
<accession>A0A2Z5G7J0</accession>
<feature type="domain" description="F5/8 type C" evidence="8">
    <location>
        <begin position="309"/>
        <end position="447"/>
    </location>
</feature>
<dbReference type="EC" id="3.2.1.51" evidence="3"/>